<reference evidence="2 3" key="1">
    <citation type="submission" date="2019-09" db="EMBL/GenBank/DDBJ databases">
        <authorList>
            <person name="Leyn A S."/>
        </authorList>
    </citation>
    <scope>NUCLEOTIDE SEQUENCE [LARGE SCALE GENOMIC DNA]</scope>
    <source>
        <strain evidence="2">AA231_1</strain>
    </source>
</reference>
<evidence type="ECO:0000256" key="1">
    <source>
        <dbReference type="ARBA" id="ARBA00010646"/>
    </source>
</evidence>
<evidence type="ECO:0000313" key="2">
    <source>
        <dbReference type="EMBL" id="VVJ22296.1"/>
    </source>
</evidence>
<evidence type="ECO:0008006" key="4">
    <source>
        <dbReference type="Google" id="ProtNLM"/>
    </source>
</evidence>
<dbReference type="GO" id="GO:0016998">
    <property type="term" value="P:cell wall macromolecule catabolic process"/>
    <property type="evidence" value="ECO:0007669"/>
    <property type="project" value="InterPro"/>
</dbReference>
<name>A0A6I8M405_9PSEU</name>
<dbReference type="RefSeq" id="WP_155547068.1">
    <property type="nucleotide sequence ID" value="NZ_CABVGP010000002.1"/>
</dbReference>
<dbReference type="EMBL" id="CABVGP010000002">
    <property type="protein sequence ID" value="VVJ22296.1"/>
    <property type="molecule type" value="Genomic_DNA"/>
</dbReference>
<dbReference type="PROSITE" id="PS51904">
    <property type="entry name" value="GLYCOSYL_HYDROL_F25_2"/>
    <property type="match status" value="1"/>
</dbReference>
<keyword evidence="3" id="KW-1185">Reference proteome</keyword>
<gene>
    <name evidence="2" type="ORF">AA23TX_07307</name>
</gene>
<dbReference type="GO" id="GO:0009253">
    <property type="term" value="P:peptidoglycan catabolic process"/>
    <property type="evidence" value="ECO:0007669"/>
    <property type="project" value="InterPro"/>
</dbReference>
<dbReference type="GO" id="GO:0016052">
    <property type="term" value="P:carbohydrate catabolic process"/>
    <property type="evidence" value="ECO:0007669"/>
    <property type="project" value="TreeGrafter"/>
</dbReference>
<dbReference type="PANTHER" id="PTHR34135">
    <property type="entry name" value="LYSOZYME"/>
    <property type="match status" value="1"/>
</dbReference>
<dbReference type="GO" id="GO:0003796">
    <property type="term" value="F:lysozyme activity"/>
    <property type="evidence" value="ECO:0007669"/>
    <property type="project" value="InterPro"/>
</dbReference>
<dbReference type="InterPro" id="IPR017853">
    <property type="entry name" value="GH"/>
</dbReference>
<organism evidence="2 3">
    <name type="scientific">Amycolatopsis camponoti</name>
    <dbReference type="NCBI Taxonomy" id="2606593"/>
    <lineage>
        <taxon>Bacteria</taxon>
        <taxon>Bacillati</taxon>
        <taxon>Actinomycetota</taxon>
        <taxon>Actinomycetes</taxon>
        <taxon>Pseudonocardiales</taxon>
        <taxon>Pseudonocardiaceae</taxon>
        <taxon>Amycolatopsis</taxon>
    </lineage>
</organism>
<dbReference type="SUPFAM" id="SSF51445">
    <property type="entry name" value="(Trans)glycosidases"/>
    <property type="match status" value="1"/>
</dbReference>
<accession>A0A6I8M405</accession>
<dbReference type="Gene3D" id="3.20.20.80">
    <property type="entry name" value="Glycosidases"/>
    <property type="match status" value="1"/>
</dbReference>
<comment type="similarity">
    <text evidence="1">Belongs to the glycosyl hydrolase 25 family.</text>
</comment>
<dbReference type="InterPro" id="IPR002053">
    <property type="entry name" value="Glyco_hydro_25"/>
</dbReference>
<dbReference type="PANTHER" id="PTHR34135:SF2">
    <property type="entry name" value="LYSOZYME"/>
    <property type="match status" value="1"/>
</dbReference>
<dbReference type="AlphaFoldDB" id="A0A6I8M405"/>
<evidence type="ECO:0000313" key="3">
    <source>
        <dbReference type="Proteomes" id="UP000399805"/>
    </source>
</evidence>
<sequence length="313" mass="33413">MARGTDVHPFYQRGLRWDQVTDLAFAWVKVSDGGAPYSRKEGNVVYRPDTHVAGAKSRGIPVGGYHYAQLTAGPEEQADLLLAEVRRLGAIGVAPMLDLEAPFRPDAGARDFGTAFCGRVAAAGVRPAVYMSASFAAALRPDQWEVPGLVIVIARYGARPEAPGAGRYPGRYDVHQYTSGGSLPGSAGAVDFDESYTDNHLDPEGAMPFTSDDFVQFMWGNVFDSAGNRNYAQFVKDLDAKITALGSSLDAVTKLITDSSAHPVDPQQLAAALEGKLVAELVPAVTDAVTRAAGTETADEVRQMLVERLRSPA</sequence>
<dbReference type="Proteomes" id="UP000399805">
    <property type="component" value="Unassembled WGS sequence"/>
</dbReference>
<dbReference type="Pfam" id="PF01183">
    <property type="entry name" value="Glyco_hydro_25"/>
    <property type="match status" value="1"/>
</dbReference>
<proteinExistence type="inferred from homology"/>
<protein>
    <recommendedName>
        <fullName evidence="4">Lysozyme</fullName>
    </recommendedName>
</protein>